<reference evidence="2 3" key="1">
    <citation type="submission" date="2014-03" db="EMBL/GenBank/DDBJ databases">
        <title>Genomics of Bifidobacteria.</title>
        <authorList>
            <person name="Ventura M."/>
            <person name="Milani C."/>
            <person name="Lugli G.A."/>
        </authorList>
    </citation>
    <scope>NUCLEOTIDE SEQUENCE [LARGE SCALE GENOMIC DNA]</scope>
    <source>
        <strain evidence="2 3">LMG 21395</strain>
    </source>
</reference>
<evidence type="ECO:0000313" key="3">
    <source>
        <dbReference type="Proteomes" id="UP000029003"/>
    </source>
</evidence>
<protein>
    <recommendedName>
        <fullName evidence="4">Terminase small subunit</fullName>
    </recommendedName>
</protein>
<proteinExistence type="predicted"/>
<evidence type="ECO:0008006" key="4">
    <source>
        <dbReference type="Google" id="ProtNLM"/>
    </source>
</evidence>
<evidence type="ECO:0000256" key="1">
    <source>
        <dbReference type="SAM" id="MobiDB-lite"/>
    </source>
</evidence>
<sequence>MKCRICGSEFRPTQGGGRPQKYCSAKCRNKAKVMARKGASAKPDSPKPEHDKTEAPKELTSVEFKRMMDDSLEDVLRTNRDVLAHALTDPGTPANALAAISRQLIAVTERLDQLEGGDPLLDLTTDTDESEEMDAAGTGAEII</sequence>
<dbReference type="Proteomes" id="UP000029003">
    <property type="component" value="Unassembled WGS sequence"/>
</dbReference>
<gene>
    <name evidence="2" type="ORF">THER5_1111</name>
</gene>
<feature type="region of interest" description="Disordered" evidence="1">
    <location>
        <begin position="34"/>
        <end position="59"/>
    </location>
</feature>
<name>A0A087E4E7_9BIFI</name>
<feature type="region of interest" description="Disordered" evidence="1">
    <location>
        <begin position="118"/>
        <end position="143"/>
    </location>
</feature>
<dbReference type="AlphaFoldDB" id="A0A087E4E7"/>
<dbReference type="EMBL" id="JGZT01000006">
    <property type="protein sequence ID" value="KFJ02648.1"/>
    <property type="molecule type" value="Genomic_DNA"/>
</dbReference>
<evidence type="ECO:0000313" key="2">
    <source>
        <dbReference type="EMBL" id="KFJ02648.1"/>
    </source>
</evidence>
<organism evidence="2 3">
    <name type="scientific">Bifidobacterium thermacidophilum subsp. thermacidophilum</name>
    <dbReference type="NCBI Taxonomy" id="79262"/>
    <lineage>
        <taxon>Bacteria</taxon>
        <taxon>Bacillati</taxon>
        <taxon>Actinomycetota</taxon>
        <taxon>Actinomycetes</taxon>
        <taxon>Bifidobacteriales</taxon>
        <taxon>Bifidobacteriaceae</taxon>
        <taxon>Bifidobacterium</taxon>
    </lineage>
</organism>
<dbReference type="RefSeq" id="WP_029576393.1">
    <property type="nucleotide sequence ID" value="NZ_JGZT01000006.1"/>
</dbReference>
<feature type="compositionally biased region" description="Basic and acidic residues" evidence="1">
    <location>
        <begin position="44"/>
        <end position="57"/>
    </location>
</feature>
<comment type="caution">
    <text evidence="2">The sequence shown here is derived from an EMBL/GenBank/DDBJ whole genome shotgun (WGS) entry which is preliminary data.</text>
</comment>
<accession>A0A087E4E7</accession>
<dbReference type="OrthoDB" id="3240186at2"/>
<feature type="compositionally biased region" description="Acidic residues" evidence="1">
    <location>
        <begin position="125"/>
        <end position="134"/>
    </location>
</feature>